<name>A0AAV4ABT2_9GAST</name>
<accession>A0AAV4ABT2</accession>
<organism evidence="1 2">
    <name type="scientific">Plakobranchus ocellatus</name>
    <dbReference type="NCBI Taxonomy" id="259542"/>
    <lineage>
        <taxon>Eukaryota</taxon>
        <taxon>Metazoa</taxon>
        <taxon>Spiralia</taxon>
        <taxon>Lophotrochozoa</taxon>
        <taxon>Mollusca</taxon>
        <taxon>Gastropoda</taxon>
        <taxon>Heterobranchia</taxon>
        <taxon>Euthyneura</taxon>
        <taxon>Panpulmonata</taxon>
        <taxon>Sacoglossa</taxon>
        <taxon>Placobranchoidea</taxon>
        <taxon>Plakobranchidae</taxon>
        <taxon>Plakobranchus</taxon>
    </lineage>
</organism>
<protein>
    <submittedName>
        <fullName evidence="1">Uncharacterized protein</fullName>
    </submittedName>
</protein>
<sequence length="97" mass="10966">MTEKKRERDREKVRRIKLTSSIPPPHTSVDWYSDFLTFTGDGGFDISKTCLESASSAVGSNPSACVEHDDAQNTRHHQTSEILIVLQFQPNQRLSHP</sequence>
<dbReference type="Proteomes" id="UP000735302">
    <property type="component" value="Unassembled WGS sequence"/>
</dbReference>
<gene>
    <name evidence="1" type="ORF">PoB_003132500</name>
</gene>
<evidence type="ECO:0000313" key="1">
    <source>
        <dbReference type="EMBL" id="GFO04820.1"/>
    </source>
</evidence>
<keyword evidence="2" id="KW-1185">Reference proteome</keyword>
<proteinExistence type="predicted"/>
<dbReference type="EMBL" id="BLXT01003741">
    <property type="protein sequence ID" value="GFO04820.1"/>
    <property type="molecule type" value="Genomic_DNA"/>
</dbReference>
<comment type="caution">
    <text evidence="1">The sequence shown here is derived from an EMBL/GenBank/DDBJ whole genome shotgun (WGS) entry which is preliminary data.</text>
</comment>
<reference evidence="1 2" key="1">
    <citation type="journal article" date="2021" name="Elife">
        <title>Chloroplast acquisition without the gene transfer in kleptoplastic sea slugs, Plakobranchus ocellatus.</title>
        <authorList>
            <person name="Maeda T."/>
            <person name="Takahashi S."/>
            <person name="Yoshida T."/>
            <person name="Shimamura S."/>
            <person name="Takaki Y."/>
            <person name="Nagai Y."/>
            <person name="Toyoda A."/>
            <person name="Suzuki Y."/>
            <person name="Arimoto A."/>
            <person name="Ishii H."/>
            <person name="Satoh N."/>
            <person name="Nishiyama T."/>
            <person name="Hasebe M."/>
            <person name="Maruyama T."/>
            <person name="Minagawa J."/>
            <person name="Obokata J."/>
            <person name="Shigenobu S."/>
        </authorList>
    </citation>
    <scope>NUCLEOTIDE SEQUENCE [LARGE SCALE GENOMIC DNA]</scope>
</reference>
<dbReference type="AlphaFoldDB" id="A0AAV4ABT2"/>
<evidence type="ECO:0000313" key="2">
    <source>
        <dbReference type="Proteomes" id="UP000735302"/>
    </source>
</evidence>